<dbReference type="PANTHER" id="PTHR42535">
    <property type="entry name" value="OOKINETE PROTEIN, PUTATIVE-RELATED"/>
    <property type="match status" value="1"/>
</dbReference>
<dbReference type="InterPro" id="IPR013320">
    <property type="entry name" value="ConA-like_dom_sf"/>
</dbReference>
<proteinExistence type="predicted"/>
<dbReference type="KEGG" id="nmf:NMS_2465"/>
<dbReference type="Proteomes" id="UP000031760">
    <property type="component" value="Chromosome"/>
</dbReference>
<keyword evidence="2" id="KW-1015">Disulfide bond</keyword>
<evidence type="ECO:0000313" key="6">
    <source>
        <dbReference type="Proteomes" id="UP000031760"/>
    </source>
</evidence>
<feature type="domain" description="LamG-like jellyroll fold" evidence="4">
    <location>
        <begin position="790"/>
        <end position="924"/>
    </location>
</feature>
<dbReference type="GO" id="GO:0005975">
    <property type="term" value="P:carbohydrate metabolic process"/>
    <property type="evidence" value="ECO:0007669"/>
    <property type="project" value="UniProtKB-ARBA"/>
</dbReference>
<dbReference type="InterPro" id="IPR001791">
    <property type="entry name" value="Laminin_G"/>
</dbReference>
<dbReference type="SMART" id="SM00560">
    <property type="entry name" value="LamGL"/>
    <property type="match status" value="1"/>
</dbReference>
<keyword evidence="1" id="KW-0732">Signal</keyword>
<feature type="domain" description="Laminin G" evidence="3">
    <location>
        <begin position="790"/>
        <end position="919"/>
    </location>
</feature>
<dbReference type="Pfam" id="PF26628">
    <property type="entry name" value="DUF8202"/>
    <property type="match status" value="1"/>
</dbReference>
<evidence type="ECO:0008006" key="7">
    <source>
        <dbReference type="Google" id="ProtNLM"/>
    </source>
</evidence>
<name>W8VRT7_9FLAO</name>
<dbReference type="SMART" id="SM00282">
    <property type="entry name" value="LamG"/>
    <property type="match status" value="1"/>
</dbReference>
<evidence type="ECO:0000313" key="5">
    <source>
        <dbReference type="EMBL" id="BAO56474.1"/>
    </source>
</evidence>
<dbReference type="Gene3D" id="2.60.120.200">
    <property type="match status" value="1"/>
</dbReference>
<dbReference type="GO" id="GO:0004553">
    <property type="term" value="F:hydrolase activity, hydrolyzing O-glycosyl compounds"/>
    <property type="evidence" value="ECO:0007669"/>
    <property type="project" value="UniProtKB-ARBA"/>
</dbReference>
<evidence type="ECO:0000256" key="2">
    <source>
        <dbReference type="ARBA" id="ARBA00023157"/>
    </source>
</evidence>
<gene>
    <name evidence="5" type="ORF">NMS_2465</name>
</gene>
<dbReference type="InterPro" id="IPR006558">
    <property type="entry name" value="LamG-like"/>
</dbReference>
<dbReference type="STRING" id="1454201.NMS_2465"/>
<dbReference type="NCBIfam" id="TIGR04183">
    <property type="entry name" value="Por_Secre_tail"/>
    <property type="match status" value="1"/>
</dbReference>
<dbReference type="PANTHER" id="PTHR42535:SF2">
    <property type="entry name" value="CHROMOSOME UNDETERMINED SCAFFOLD_146, WHOLE GENOME SHOTGUN SEQUENCE"/>
    <property type="match status" value="1"/>
</dbReference>
<dbReference type="InterPro" id="IPR058515">
    <property type="entry name" value="DUF8202"/>
</dbReference>
<keyword evidence="6" id="KW-1185">Reference proteome</keyword>
<dbReference type="Pfam" id="PF18962">
    <property type="entry name" value="Por_Secre_tail"/>
    <property type="match status" value="1"/>
</dbReference>
<dbReference type="SUPFAM" id="SSF49899">
    <property type="entry name" value="Concanavalin A-like lectins/glucanases"/>
    <property type="match status" value="1"/>
</dbReference>
<organism evidence="5 6">
    <name type="scientific">Nonlabens marinus S1-08</name>
    <dbReference type="NCBI Taxonomy" id="1454201"/>
    <lineage>
        <taxon>Bacteria</taxon>
        <taxon>Pseudomonadati</taxon>
        <taxon>Bacteroidota</taxon>
        <taxon>Flavobacteriia</taxon>
        <taxon>Flavobacteriales</taxon>
        <taxon>Flavobacteriaceae</taxon>
        <taxon>Nonlabens</taxon>
    </lineage>
</organism>
<dbReference type="HOGENOM" id="CLU_001144_0_0_10"/>
<dbReference type="Gene3D" id="2.60.120.260">
    <property type="entry name" value="Galactose-binding domain-like"/>
    <property type="match status" value="1"/>
</dbReference>
<evidence type="ECO:0000259" key="4">
    <source>
        <dbReference type="SMART" id="SM00560"/>
    </source>
</evidence>
<dbReference type="EMBL" id="AP014548">
    <property type="protein sequence ID" value="BAO56474.1"/>
    <property type="molecule type" value="Genomic_DNA"/>
</dbReference>
<sequence length="1618" mass="178021">MQKITQNCILIIFTLILSNTIIAQKSKEHNAGFTERTDSQKPILSLKDAPLFQVNATHQLEKVDISNIAPITETLITKTSSATYNLASAKVAHEPVGSTRENFYYHNMEMDFTGWTTSSTNGLEWAVGTTGEKGEGSYLVTTPYGSYPSNAQAYVTTATISTIGFTNIQLSLDFLTLLTDVEDGLRVEYSSNNGFSWTVLGNDGTGSGASNWYNNSTVSAFSSTASAWTGNNSSNDPNISRFEQATYPLPLTLSNNANVKFRFVFASNNNRSGIGVAVDNLILTGQRTIPATITTGPANVSSQLSLWLRSSDLALSNGDPMNIWEDKALNHDAVEYTAKAPSYTNNSVDNVNFNPSVTFDRSQGQHMRGIGGFNSQDYWVVVRSDLNTSKEISDETVLIGGKYSVENPSNDPSGLGWGPVSARFSSEVLAHCIDPISENDAASGSYGRAFTNSSRTFDDVRIINVKNNSTNNQSEIYINGRKVDNTTGQTTVSNAVLNFQQFTNIPYYLGVGRYTLTGLPFESHLNGQLTEVFSYRTRKSNTEQQRIYSYLSIKNGVSLQAPTTSLSVNDHQATWDYIDSNGDVIWDFASNSGFAYDVAAIGRDDLYQLNQKQSQSENSTSIVAIGLDEVKDIGTDNPNSFAANREFMIWGHNNGDLYKASAAITHTVGTTISVPTSMERMNRIWKIKERTTGDIGFLEFRVPTSAFAGLSPVTGEKERVLIIADDPNFTVNLRTVFFKTSGAYERVKVELDGTKYFSLGVADVVYSTQGLEFDGVDDFIEVLDGKNIESNFTISAWVYSTGSNNSNSNRTIISKRNGTDGFQFYIGNDNKVNVYWHNGTAQTLVTNTAINNNAWTHVAAIYDGTVVKLYIDGILDNSATRTPPVANSNIMAIGARKRSKTNIVNRFKGQLDEIRIWNTALTEDQLRYIMNQEVMDNSSLVAGEIMPLGVTKDAIKTVTWDKLQAYYDLNSYIGTALNDHSINKSHGQMAYEDQYTMKIQSAPLPYVTQSNGIWENQSNWENGSMLFTPGSTRVINGSSVKVDWNIVRSKDSIVINSTDVELLGLMVESDTLRVQNNHGLSVTHYLKLDGKIDLVGEAQLVQNDQSDLDPLSSGNLERDQQGTGDVYNYNYWASPVSFINNTTNNTGYSLASNLKDGTDEDNPRDLNFTTRSNPNGAIATTSTAATISSRWLYKYSNLTSGVYANWQAIENGDMLNPGEAFTMKGTGSSTDQNYTFVGKPNNGDMDLAITAGNDYLVGNPYPSAMDAQAFLTDNTDLDGTLYFWEHWGGGSHILAEYQGGYAMYNYSGGTPTATKGTSHPLVNADGTANKVPGRYVAVSQGFFVIGENTGTIKFRNTQRIFEKESSGNSVFVSAPGSSATNPALDYNPQPDNRTKIRLGFDSPNLIHRQLLLTIDPKATLAYDRGYDGLQFDDQMDDMAFLIGSDKYSIQGIGSIEEQVELPLFVKLKDNGTIKIGLDHIQNLDEKTPIYIKDEVTQTLHDLRESAFESPFLFKGQYKSRFSVVFKNQGTLGSDLITDQEAIIVFTPRNGSTIQIKTPTSIQLQTVSIINMLGQVIHTVDVRTASGEISIPRNNWATGSYIVKMTTDDQMYSRKVILD</sequence>
<dbReference type="Pfam" id="PF13385">
    <property type="entry name" value="Laminin_G_3"/>
    <property type="match status" value="1"/>
</dbReference>
<reference evidence="5 6" key="1">
    <citation type="journal article" date="2014" name="Proc. Natl. Acad. Sci. U.S.A.">
        <title>Functional characterization of flavobacteria rhodopsins reveals a unique class of light-driven chloride pump in bacteria.</title>
        <authorList>
            <person name="Yoshizawa S."/>
            <person name="Kumagai Y."/>
            <person name="Kim H."/>
            <person name="Ogura Y."/>
            <person name="Hayashi T."/>
            <person name="Iwasaki W."/>
            <person name="DeLong E.F."/>
            <person name="Kogure K."/>
        </authorList>
    </citation>
    <scope>NUCLEOTIDE SEQUENCE [LARGE SCALE GENOMIC DNA]</scope>
    <source>
        <strain evidence="5 6">S1-08</strain>
    </source>
</reference>
<evidence type="ECO:0000256" key="1">
    <source>
        <dbReference type="ARBA" id="ARBA00022729"/>
    </source>
</evidence>
<accession>W8VRT7</accession>
<evidence type="ECO:0000259" key="3">
    <source>
        <dbReference type="SMART" id="SM00282"/>
    </source>
</evidence>
<protein>
    <recommendedName>
        <fullName evidence="7">LamG-like jellyroll fold domain-containing protein</fullName>
    </recommendedName>
</protein>
<dbReference type="InterPro" id="IPR026444">
    <property type="entry name" value="Secre_tail"/>
</dbReference>